<dbReference type="OrthoDB" id="9978173at2759"/>
<evidence type="ECO:0000313" key="1">
    <source>
        <dbReference type="EMBL" id="RPA84949.1"/>
    </source>
</evidence>
<protein>
    <recommendedName>
        <fullName evidence="3">DUF4419 domain-containing protein</fullName>
    </recommendedName>
</protein>
<proteinExistence type="predicted"/>
<dbReference type="STRING" id="1160509.A0A3N4IGJ8"/>
<reference evidence="1 2" key="1">
    <citation type="journal article" date="2018" name="Nat. Ecol. Evol.">
        <title>Pezizomycetes genomes reveal the molecular basis of ectomycorrhizal truffle lifestyle.</title>
        <authorList>
            <person name="Murat C."/>
            <person name="Payen T."/>
            <person name="Noel B."/>
            <person name="Kuo A."/>
            <person name="Morin E."/>
            <person name="Chen J."/>
            <person name="Kohler A."/>
            <person name="Krizsan K."/>
            <person name="Balestrini R."/>
            <person name="Da Silva C."/>
            <person name="Montanini B."/>
            <person name="Hainaut M."/>
            <person name="Levati E."/>
            <person name="Barry K.W."/>
            <person name="Belfiori B."/>
            <person name="Cichocki N."/>
            <person name="Clum A."/>
            <person name="Dockter R.B."/>
            <person name="Fauchery L."/>
            <person name="Guy J."/>
            <person name="Iotti M."/>
            <person name="Le Tacon F."/>
            <person name="Lindquist E.A."/>
            <person name="Lipzen A."/>
            <person name="Malagnac F."/>
            <person name="Mello A."/>
            <person name="Molinier V."/>
            <person name="Miyauchi S."/>
            <person name="Poulain J."/>
            <person name="Riccioni C."/>
            <person name="Rubini A."/>
            <person name="Sitrit Y."/>
            <person name="Splivallo R."/>
            <person name="Traeger S."/>
            <person name="Wang M."/>
            <person name="Zifcakova L."/>
            <person name="Wipf D."/>
            <person name="Zambonelli A."/>
            <person name="Paolocci F."/>
            <person name="Nowrousian M."/>
            <person name="Ottonello S."/>
            <person name="Baldrian P."/>
            <person name="Spatafora J.W."/>
            <person name="Henrissat B."/>
            <person name="Nagy L.G."/>
            <person name="Aury J.M."/>
            <person name="Wincker P."/>
            <person name="Grigoriev I.V."/>
            <person name="Bonfante P."/>
            <person name="Martin F.M."/>
        </authorList>
    </citation>
    <scope>NUCLEOTIDE SEQUENCE [LARGE SCALE GENOMIC DNA]</scope>
    <source>
        <strain evidence="1 2">RN42</strain>
    </source>
</reference>
<accession>A0A3N4IGJ8</accession>
<name>A0A3N4IGJ8_ASCIM</name>
<organism evidence="1 2">
    <name type="scientific">Ascobolus immersus RN42</name>
    <dbReference type="NCBI Taxonomy" id="1160509"/>
    <lineage>
        <taxon>Eukaryota</taxon>
        <taxon>Fungi</taxon>
        <taxon>Dikarya</taxon>
        <taxon>Ascomycota</taxon>
        <taxon>Pezizomycotina</taxon>
        <taxon>Pezizomycetes</taxon>
        <taxon>Pezizales</taxon>
        <taxon>Ascobolaceae</taxon>
        <taxon>Ascobolus</taxon>
    </lineage>
</organism>
<dbReference type="Proteomes" id="UP000275078">
    <property type="component" value="Unassembled WGS sequence"/>
</dbReference>
<evidence type="ECO:0008006" key="3">
    <source>
        <dbReference type="Google" id="ProtNLM"/>
    </source>
</evidence>
<dbReference type="InterPro" id="IPR025533">
    <property type="entry name" value="DUF4419"/>
</dbReference>
<dbReference type="EMBL" id="ML119656">
    <property type="protein sequence ID" value="RPA84949.1"/>
    <property type="molecule type" value="Genomic_DNA"/>
</dbReference>
<sequence length="435" mass="49111">MPITFKAAPHAARKLSELRQTEAPSQQSEHDLYTKLSKEYTKNDQLLLSSLHEFQGPTGSPIPLTKITTSKRSGFVETCLNAYNRHHNLIIRPDDIWLAIISQFSLFLINEKNSEDLREWFTSSKEKKEIKVYSTSLGAMPTLFRDALKDAVVDKDLIPWIIPSFSTTTEQDREVASYLLMGALKNYFNYVCCYDCGIPQVTLLGEKEDYVELLRRVDYITKFENEDLNQWAKLLRAAFLDAFEMGPAGEGNEKHDEVVYTWSKIAKYESYGSGGDSTLSGWITAFSYFGEKGTPISRPDPRYIDMEQECREEEFERRMAKAKKRGTPEPVPEKYSVREGLLGTGDLFPSFDSDEIAPGFAEVPIKLVDFPMYPNPCSVTVVAGSVGMASGKVLIGDDSVTAVGSGEDDDSVFPVNAWWIVRKEKDIKEEDKRDA</sequence>
<gene>
    <name evidence="1" type="ORF">BJ508DRAFT_235794</name>
</gene>
<keyword evidence="2" id="KW-1185">Reference proteome</keyword>
<dbReference type="PANTHER" id="PTHR31252">
    <property type="entry name" value="DUF4419 DOMAIN-CONTAINING PROTEIN"/>
    <property type="match status" value="1"/>
</dbReference>
<dbReference type="AlphaFoldDB" id="A0A3N4IGJ8"/>
<dbReference type="Pfam" id="PF14388">
    <property type="entry name" value="DUF4419"/>
    <property type="match status" value="1"/>
</dbReference>
<evidence type="ECO:0000313" key="2">
    <source>
        <dbReference type="Proteomes" id="UP000275078"/>
    </source>
</evidence>
<dbReference type="PANTHER" id="PTHR31252:SF11">
    <property type="entry name" value="DUF4419 DOMAIN-CONTAINING PROTEIN"/>
    <property type="match status" value="1"/>
</dbReference>